<sequence length="139" mass="16405">MSETYNLSTSKNLYKKNYNYSIPQKNSTKYIFNLQLGFIDGSFTTFRKIDKNKCTNLIFKDDNIYYKNIKSYSINISVIKNDISKPFNNSGYIKNCMTFFSKQDNNIYIEFYKLNDNKTTCTCRYIDYDDLGMSVSPPF</sequence>
<dbReference type="EMBL" id="GU244497">
    <property type="protein sequence ID" value="ADO67494.1"/>
    <property type="molecule type" value="Genomic_DNA"/>
</dbReference>
<protein>
    <submittedName>
        <fullName evidence="1">Uncharacterized protein</fullName>
    </submittedName>
</protein>
<dbReference type="RefSeq" id="YP_003970093.1">
    <property type="nucleotide sequence ID" value="NC_014637.1"/>
</dbReference>
<organismHost>
    <name type="scientific">Cafeteria roenbergensis</name>
    <name type="common">Marine flagellate</name>
    <dbReference type="NCBI Taxonomy" id="33653"/>
</organismHost>
<proteinExistence type="predicted"/>
<gene>
    <name evidence="1" type="ORF">crov460</name>
</gene>
<evidence type="ECO:0000313" key="2">
    <source>
        <dbReference type="Proteomes" id="UP000029781"/>
    </source>
</evidence>
<evidence type="ECO:0000313" key="1">
    <source>
        <dbReference type="EMBL" id="ADO67494.1"/>
    </source>
</evidence>
<keyword evidence="2" id="KW-1185">Reference proteome</keyword>
<name>E3T5N1_CROVB</name>
<dbReference type="KEGG" id="vg:9887863"/>
<dbReference type="Proteomes" id="UP000029781">
    <property type="component" value="Segment"/>
</dbReference>
<reference evidence="1 2" key="1">
    <citation type="journal article" date="2010" name="Proc. Natl. Acad. Sci. U.S.A.">
        <title>Giant virus with a remarkable complement of genes infects marine zooplankton.</title>
        <authorList>
            <person name="Fischer M.G."/>
            <person name="Allen M.J."/>
            <person name="Wilson W.H."/>
            <person name="Suttle C.A."/>
        </authorList>
    </citation>
    <scope>NUCLEOTIDE SEQUENCE [LARGE SCALE GENOMIC DNA]</scope>
    <source>
        <strain evidence="1 2">BV-PW1</strain>
    </source>
</reference>
<organism evidence="1 2">
    <name type="scientific">Cafeteria roenbergensis virus (strain BV-PW1)</name>
    <name type="common">CroV</name>
    <dbReference type="NCBI Taxonomy" id="693272"/>
    <lineage>
        <taxon>Viruses</taxon>
        <taxon>Varidnaviria</taxon>
        <taxon>Bamfordvirae</taxon>
        <taxon>Nucleocytoviricota</taxon>
        <taxon>Megaviricetes</taxon>
        <taxon>Imitervirales</taxon>
        <taxon>Mimiviridae</taxon>
        <taxon>Aliimimivirinae</taxon>
        <taxon>Rheavirus</taxon>
        <taxon>Rheavirus sinusmexicani</taxon>
    </lineage>
</organism>
<accession>E3T5N1</accession>
<dbReference type="GeneID" id="9887863"/>